<dbReference type="Gene3D" id="1.20.1250.20">
    <property type="entry name" value="MFS general substrate transporter like domains"/>
    <property type="match status" value="2"/>
</dbReference>
<feature type="transmembrane region" description="Helical" evidence="5">
    <location>
        <begin position="128"/>
        <end position="146"/>
    </location>
</feature>
<keyword evidence="2 5" id="KW-0812">Transmembrane</keyword>
<dbReference type="PANTHER" id="PTHR10924:SF6">
    <property type="entry name" value="SOLUTE CARRIER FAMILY 49 MEMBER A3"/>
    <property type="match status" value="1"/>
</dbReference>
<feature type="transmembrane region" description="Helical" evidence="5">
    <location>
        <begin position="95"/>
        <end position="116"/>
    </location>
</feature>
<dbReference type="SUPFAM" id="SSF103473">
    <property type="entry name" value="MFS general substrate transporter"/>
    <property type="match status" value="1"/>
</dbReference>
<keyword evidence="3 5" id="KW-1133">Transmembrane helix</keyword>
<dbReference type="PANTHER" id="PTHR10924">
    <property type="entry name" value="MAJOR FACILITATOR SUPERFAMILY PROTEIN-RELATED"/>
    <property type="match status" value="1"/>
</dbReference>
<feature type="transmembrane region" description="Helical" evidence="5">
    <location>
        <begin position="409"/>
        <end position="429"/>
    </location>
</feature>
<feature type="transmembrane region" description="Helical" evidence="5">
    <location>
        <begin position="192"/>
        <end position="211"/>
    </location>
</feature>
<feature type="transmembrane region" description="Helical" evidence="5">
    <location>
        <begin position="152"/>
        <end position="172"/>
    </location>
</feature>
<feature type="transmembrane region" description="Helical" evidence="5">
    <location>
        <begin position="280"/>
        <end position="305"/>
    </location>
</feature>
<dbReference type="EMBL" id="JASNQZ010000006">
    <property type="protein sequence ID" value="KAL0956303.1"/>
    <property type="molecule type" value="Genomic_DNA"/>
</dbReference>
<evidence type="ECO:0000256" key="3">
    <source>
        <dbReference type="ARBA" id="ARBA00022989"/>
    </source>
</evidence>
<evidence type="ECO:0000256" key="1">
    <source>
        <dbReference type="ARBA" id="ARBA00004141"/>
    </source>
</evidence>
<gene>
    <name evidence="6" type="ORF">HGRIS_002460</name>
</gene>
<evidence type="ECO:0000313" key="7">
    <source>
        <dbReference type="Proteomes" id="UP001556367"/>
    </source>
</evidence>
<dbReference type="InterPro" id="IPR049680">
    <property type="entry name" value="FLVCR1-2_SLC49-like"/>
</dbReference>
<proteinExistence type="predicted"/>
<organism evidence="6 7">
    <name type="scientific">Hohenbuehelia grisea</name>
    <dbReference type="NCBI Taxonomy" id="104357"/>
    <lineage>
        <taxon>Eukaryota</taxon>
        <taxon>Fungi</taxon>
        <taxon>Dikarya</taxon>
        <taxon>Basidiomycota</taxon>
        <taxon>Agaricomycotina</taxon>
        <taxon>Agaricomycetes</taxon>
        <taxon>Agaricomycetidae</taxon>
        <taxon>Agaricales</taxon>
        <taxon>Pleurotineae</taxon>
        <taxon>Pleurotaceae</taxon>
        <taxon>Hohenbuehelia</taxon>
    </lineage>
</organism>
<accession>A0ABR3JLX6</accession>
<feature type="transmembrane region" description="Helical" evidence="5">
    <location>
        <begin position="349"/>
        <end position="367"/>
    </location>
</feature>
<dbReference type="InterPro" id="IPR011701">
    <property type="entry name" value="MFS"/>
</dbReference>
<evidence type="ECO:0000313" key="6">
    <source>
        <dbReference type="EMBL" id="KAL0956303.1"/>
    </source>
</evidence>
<comment type="caution">
    <text evidence="6">The sequence shown here is derived from an EMBL/GenBank/DDBJ whole genome shotgun (WGS) entry which is preliminary data.</text>
</comment>
<feature type="transmembrane region" description="Helical" evidence="5">
    <location>
        <begin position="441"/>
        <end position="462"/>
    </location>
</feature>
<reference evidence="7" key="1">
    <citation type="submission" date="2024-06" db="EMBL/GenBank/DDBJ databases">
        <title>Multi-omics analyses provide insights into the biosynthesis of the anticancer antibiotic pleurotin in Hohenbuehelia grisea.</title>
        <authorList>
            <person name="Weaver J.A."/>
            <person name="Alberti F."/>
        </authorList>
    </citation>
    <scope>NUCLEOTIDE SEQUENCE [LARGE SCALE GENOMIC DNA]</scope>
    <source>
        <strain evidence="7">T-177</strain>
    </source>
</reference>
<protein>
    <recommendedName>
        <fullName evidence="8">MFS general substrate transporter</fullName>
    </recommendedName>
</protein>
<name>A0ABR3JLX6_9AGAR</name>
<keyword evidence="7" id="KW-1185">Reference proteome</keyword>
<comment type="subcellular location">
    <subcellularLocation>
        <location evidence="1">Membrane</location>
        <topology evidence="1">Multi-pass membrane protein</topology>
    </subcellularLocation>
</comment>
<keyword evidence="4 5" id="KW-0472">Membrane</keyword>
<evidence type="ECO:0008006" key="8">
    <source>
        <dbReference type="Google" id="ProtNLM"/>
    </source>
</evidence>
<dbReference type="Pfam" id="PF07690">
    <property type="entry name" value="MFS_1"/>
    <property type="match status" value="1"/>
</dbReference>
<evidence type="ECO:0000256" key="2">
    <source>
        <dbReference type="ARBA" id="ARBA00022692"/>
    </source>
</evidence>
<feature type="transmembrane region" description="Helical" evidence="5">
    <location>
        <begin position="217"/>
        <end position="235"/>
    </location>
</feature>
<sequence>MTELIEKSDSESSGAHTKIAIEDAPSPTPVFSAGESFHGGTGTTVAAYRLYRWRFAGLLGFVILNIVAAMGWPWFGPISNEMAQEFGITLDQVNWLGNIVALVYLPVSLLIPVVVARYGVRRCCDIGAVALLLAAWIRYAGTAMALTSSSAYALLVIGQFFASIAQAVYQVLGPKYSETWFDLRSRTTATMVIAISNPIGGAVGQLLSPLVGGPRHSILVLGIISTAAVPFVFLIRKAPPTPPTYAGSKTSPSIFSLLNALLGRESHPDWHMTLRERIDFILIAFIFGVNVGATNAFAILTSQIFEPQGYSSDISGLMGACLLLAGIIAAIVTAPLFDRVFTHHLAVTTKIMVPIIAGSWLSLIWAVKPNNTGGLFAIMAIIGICAVTMLPVGLELGCELTRNADGSSAILWFMGNLFGVIFILSQGALRAGPDAAPPLNMHKALIFNGAFLMGSAALIFLVEGKMTRKARDEEKNMEAP</sequence>
<dbReference type="InterPro" id="IPR036259">
    <property type="entry name" value="MFS_trans_sf"/>
</dbReference>
<feature type="transmembrane region" description="Helical" evidence="5">
    <location>
        <begin position="317"/>
        <end position="337"/>
    </location>
</feature>
<evidence type="ECO:0000256" key="4">
    <source>
        <dbReference type="ARBA" id="ARBA00023136"/>
    </source>
</evidence>
<feature type="transmembrane region" description="Helical" evidence="5">
    <location>
        <begin position="55"/>
        <end position="75"/>
    </location>
</feature>
<dbReference type="Proteomes" id="UP001556367">
    <property type="component" value="Unassembled WGS sequence"/>
</dbReference>
<evidence type="ECO:0000256" key="5">
    <source>
        <dbReference type="SAM" id="Phobius"/>
    </source>
</evidence>
<feature type="transmembrane region" description="Helical" evidence="5">
    <location>
        <begin position="373"/>
        <end position="397"/>
    </location>
</feature>